<evidence type="ECO:0000313" key="2">
    <source>
        <dbReference type="Proteomes" id="UP000823775"/>
    </source>
</evidence>
<keyword evidence="2" id="KW-1185">Reference proteome</keyword>
<dbReference type="Proteomes" id="UP000823775">
    <property type="component" value="Unassembled WGS sequence"/>
</dbReference>
<evidence type="ECO:0000313" key="1">
    <source>
        <dbReference type="EMBL" id="MCE0481708.1"/>
    </source>
</evidence>
<name>A0ABS8VQY7_DATST</name>
<proteinExistence type="predicted"/>
<comment type="caution">
    <text evidence="1">The sequence shown here is derived from an EMBL/GenBank/DDBJ whole genome shotgun (WGS) entry which is preliminary data.</text>
</comment>
<gene>
    <name evidence="1" type="ORF">HAX54_039687</name>
</gene>
<feature type="non-terminal residue" evidence="1">
    <location>
        <position position="66"/>
    </location>
</feature>
<feature type="non-terminal residue" evidence="1">
    <location>
        <position position="1"/>
    </location>
</feature>
<accession>A0ABS8VQY7</accession>
<dbReference type="EMBL" id="JACEIK010005521">
    <property type="protein sequence ID" value="MCE0481708.1"/>
    <property type="molecule type" value="Genomic_DNA"/>
</dbReference>
<organism evidence="1 2">
    <name type="scientific">Datura stramonium</name>
    <name type="common">Jimsonweed</name>
    <name type="synonym">Common thornapple</name>
    <dbReference type="NCBI Taxonomy" id="4076"/>
    <lineage>
        <taxon>Eukaryota</taxon>
        <taxon>Viridiplantae</taxon>
        <taxon>Streptophyta</taxon>
        <taxon>Embryophyta</taxon>
        <taxon>Tracheophyta</taxon>
        <taxon>Spermatophyta</taxon>
        <taxon>Magnoliopsida</taxon>
        <taxon>eudicotyledons</taxon>
        <taxon>Gunneridae</taxon>
        <taxon>Pentapetalae</taxon>
        <taxon>asterids</taxon>
        <taxon>lamiids</taxon>
        <taxon>Solanales</taxon>
        <taxon>Solanaceae</taxon>
        <taxon>Solanoideae</taxon>
        <taxon>Datureae</taxon>
        <taxon>Datura</taxon>
    </lineage>
</organism>
<reference evidence="1 2" key="1">
    <citation type="journal article" date="2021" name="BMC Genomics">
        <title>Datura genome reveals duplications of psychoactive alkaloid biosynthetic genes and high mutation rate following tissue culture.</title>
        <authorList>
            <person name="Rajewski A."/>
            <person name="Carter-House D."/>
            <person name="Stajich J."/>
            <person name="Litt A."/>
        </authorList>
    </citation>
    <scope>NUCLEOTIDE SEQUENCE [LARGE SCALE GENOMIC DNA]</scope>
    <source>
        <strain evidence="1">AR-01</strain>
    </source>
</reference>
<protein>
    <submittedName>
        <fullName evidence="1">Uncharacterized protein</fullName>
    </submittedName>
</protein>
<sequence length="66" mass="7489">RSIYHSEYPLGRALVYEKEQGDGLEKIECLVLLDATDAHVSREGPLETLDKPLTWERPKPSIEKAP</sequence>